<keyword evidence="2" id="KW-0812">Transmembrane</keyword>
<dbReference type="EMBL" id="CH940672">
    <property type="protein sequence ID" value="KRF77756.1"/>
    <property type="molecule type" value="Genomic_DNA"/>
</dbReference>
<dbReference type="InParanoid" id="A0A0Q9VY64"/>
<accession>A0A0Q9VY64</accession>
<feature type="compositionally biased region" description="Low complexity" evidence="1">
    <location>
        <begin position="7"/>
        <end position="22"/>
    </location>
</feature>
<reference evidence="3 4" key="1">
    <citation type="journal article" date="2007" name="Nature">
        <title>Evolution of genes and genomes on the Drosophila phylogeny.</title>
        <authorList>
            <consortium name="Drosophila 12 Genomes Consortium"/>
            <person name="Clark A.G."/>
            <person name="Eisen M.B."/>
            <person name="Smith D.R."/>
            <person name="Bergman C.M."/>
            <person name="Oliver B."/>
            <person name="Markow T.A."/>
            <person name="Kaufman T.C."/>
            <person name="Kellis M."/>
            <person name="Gelbart W."/>
            <person name="Iyer V.N."/>
            <person name="Pollard D.A."/>
            <person name="Sackton T.B."/>
            <person name="Larracuente A.M."/>
            <person name="Singh N.D."/>
            <person name="Abad J.P."/>
            <person name="Abt D.N."/>
            <person name="Adryan B."/>
            <person name="Aguade M."/>
            <person name="Akashi H."/>
            <person name="Anderson W.W."/>
            <person name="Aquadro C.F."/>
            <person name="Ardell D.H."/>
            <person name="Arguello R."/>
            <person name="Artieri C.G."/>
            <person name="Barbash D.A."/>
            <person name="Barker D."/>
            <person name="Barsanti P."/>
            <person name="Batterham P."/>
            <person name="Batzoglou S."/>
            <person name="Begun D."/>
            <person name="Bhutkar A."/>
            <person name="Blanco E."/>
            <person name="Bosak S.A."/>
            <person name="Bradley R.K."/>
            <person name="Brand A.D."/>
            <person name="Brent M.R."/>
            <person name="Brooks A.N."/>
            <person name="Brown R.H."/>
            <person name="Butlin R.K."/>
            <person name="Caggese C."/>
            <person name="Calvi B.R."/>
            <person name="Bernardo de Carvalho A."/>
            <person name="Caspi A."/>
            <person name="Castrezana S."/>
            <person name="Celniker S.E."/>
            <person name="Chang J.L."/>
            <person name="Chapple C."/>
            <person name="Chatterji S."/>
            <person name="Chinwalla A."/>
            <person name="Civetta A."/>
            <person name="Clifton S.W."/>
            <person name="Comeron J.M."/>
            <person name="Costello J.C."/>
            <person name="Coyne J.A."/>
            <person name="Daub J."/>
            <person name="David R.G."/>
            <person name="Delcher A.L."/>
            <person name="Delehaunty K."/>
            <person name="Do C.B."/>
            <person name="Ebling H."/>
            <person name="Edwards K."/>
            <person name="Eickbush T."/>
            <person name="Evans J.D."/>
            <person name="Filipski A."/>
            <person name="Findeiss S."/>
            <person name="Freyhult E."/>
            <person name="Fulton L."/>
            <person name="Fulton R."/>
            <person name="Garcia A.C."/>
            <person name="Gardiner A."/>
            <person name="Garfield D.A."/>
            <person name="Garvin B.E."/>
            <person name="Gibson G."/>
            <person name="Gilbert D."/>
            <person name="Gnerre S."/>
            <person name="Godfrey J."/>
            <person name="Good R."/>
            <person name="Gotea V."/>
            <person name="Gravely B."/>
            <person name="Greenberg A.J."/>
            <person name="Griffiths-Jones S."/>
            <person name="Gross S."/>
            <person name="Guigo R."/>
            <person name="Gustafson E.A."/>
            <person name="Haerty W."/>
            <person name="Hahn M.W."/>
            <person name="Halligan D.L."/>
            <person name="Halpern A.L."/>
            <person name="Halter G.M."/>
            <person name="Han M.V."/>
            <person name="Heger A."/>
            <person name="Hillier L."/>
            <person name="Hinrichs A.S."/>
            <person name="Holmes I."/>
            <person name="Hoskins R.A."/>
            <person name="Hubisz M.J."/>
            <person name="Hultmark D."/>
            <person name="Huntley M.A."/>
            <person name="Jaffe D.B."/>
            <person name="Jagadeeshan S."/>
            <person name="Jeck W.R."/>
            <person name="Johnson J."/>
            <person name="Jones C.D."/>
            <person name="Jordan W.C."/>
            <person name="Karpen G.H."/>
            <person name="Kataoka E."/>
            <person name="Keightley P.D."/>
            <person name="Kheradpour P."/>
            <person name="Kirkness E.F."/>
            <person name="Koerich L.B."/>
            <person name="Kristiansen K."/>
            <person name="Kudrna D."/>
            <person name="Kulathinal R.J."/>
            <person name="Kumar S."/>
            <person name="Kwok R."/>
            <person name="Lander E."/>
            <person name="Langley C.H."/>
            <person name="Lapoint R."/>
            <person name="Lazzaro B.P."/>
            <person name="Lee S.J."/>
            <person name="Levesque L."/>
            <person name="Li R."/>
            <person name="Lin C.F."/>
            <person name="Lin M.F."/>
            <person name="Lindblad-Toh K."/>
            <person name="Llopart A."/>
            <person name="Long M."/>
            <person name="Low L."/>
            <person name="Lozovsky E."/>
            <person name="Lu J."/>
            <person name="Luo M."/>
            <person name="Machado C.A."/>
            <person name="Makalowski W."/>
            <person name="Marzo M."/>
            <person name="Matsuda M."/>
            <person name="Matzkin L."/>
            <person name="McAllister B."/>
            <person name="McBride C.S."/>
            <person name="McKernan B."/>
            <person name="McKernan K."/>
            <person name="Mendez-Lago M."/>
            <person name="Minx P."/>
            <person name="Mollenhauer M.U."/>
            <person name="Montooth K."/>
            <person name="Mount S.M."/>
            <person name="Mu X."/>
            <person name="Myers E."/>
            <person name="Negre B."/>
            <person name="Newfeld S."/>
            <person name="Nielsen R."/>
            <person name="Noor M.A."/>
            <person name="O'Grady P."/>
            <person name="Pachter L."/>
            <person name="Papaceit M."/>
            <person name="Parisi M.J."/>
            <person name="Parisi M."/>
            <person name="Parts L."/>
            <person name="Pedersen J.S."/>
            <person name="Pesole G."/>
            <person name="Phillippy A.M."/>
            <person name="Ponting C.P."/>
            <person name="Pop M."/>
            <person name="Porcelli D."/>
            <person name="Powell J.R."/>
            <person name="Prohaska S."/>
            <person name="Pruitt K."/>
            <person name="Puig M."/>
            <person name="Quesneville H."/>
            <person name="Ram K.R."/>
            <person name="Rand D."/>
            <person name="Rasmussen M.D."/>
            <person name="Reed L.K."/>
            <person name="Reenan R."/>
            <person name="Reily A."/>
            <person name="Remington K.A."/>
            <person name="Rieger T.T."/>
            <person name="Ritchie M.G."/>
            <person name="Robin C."/>
            <person name="Rogers Y.H."/>
            <person name="Rohde C."/>
            <person name="Rozas J."/>
            <person name="Rubenfield M.J."/>
            <person name="Ruiz A."/>
            <person name="Russo S."/>
            <person name="Salzberg S.L."/>
            <person name="Sanchez-Gracia A."/>
            <person name="Saranga D.J."/>
            <person name="Sato H."/>
            <person name="Schaeffer S.W."/>
            <person name="Schatz M.C."/>
            <person name="Schlenke T."/>
            <person name="Schwartz R."/>
            <person name="Segarra C."/>
            <person name="Singh R.S."/>
            <person name="Sirot L."/>
            <person name="Sirota M."/>
            <person name="Sisneros N.B."/>
            <person name="Smith C.D."/>
            <person name="Smith T.F."/>
            <person name="Spieth J."/>
            <person name="Stage D.E."/>
            <person name="Stark A."/>
            <person name="Stephan W."/>
            <person name="Strausberg R.L."/>
            <person name="Strempel S."/>
            <person name="Sturgill D."/>
            <person name="Sutton G."/>
            <person name="Sutton G.G."/>
            <person name="Tao W."/>
            <person name="Teichmann S."/>
            <person name="Tobari Y.N."/>
            <person name="Tomimura Y."/>
            <person name="Tsolas J.M."/>
            <person name="Valente V.L."/>
            <person name="Venter E."/>
            <person name="Venter J.C."/>
            <person name="Vicario S."/>
            <person name="Vieira F.G."/>
            <person name="Vilella A.J."/>
            <person name="Villasante A."/>
            <person name="Walenz B."/>
            <person name="Wang J."/>
            <person name="Wasserman M."/>
            <person name="Watts T."/>
            <person name="Wilson D."/>
            <person name="Wilson R.K."/>
            <person name="Wing R.A."/>
            <person name="Wolfner M.F."/>
            <person name="Wong A."/>
            <person name="Wong G.K."/>
            <person name="Wu C.I."/>
            <person name="Wu G."/>
            <person name="Yamamoto D."/>
            <person name="Yang H.P."/>
            <person name="Yang S.P."/>
            <person name="Yorke J.A."/>
            <person name="Yoshida K."/>
            <person name="Zdobnov E."/>
            <person name="Zhang P."/>
            <person name="Zhang Y."/>
            <person name="Zimin A.V."/>
            <person name="Baldwin J."/>
            <person name="Abdouelleil A."/>
            <person name="Abdulkadir J."/>
            <person name="Abebe A."/>
            <person name="Abera B."/>
            <person name="Abreu J."/>
            <person name="Acer S.C."/>
            <person name="Aftuck L."/>
            <person name="Alexander A."/>
            <person name="An P."/>
            <person name="Anderson E."/>
            <person name="Anderson S."/>
            <person name="Arachi H."/>
            <person name="Azer M."/>
            <person name="Bachantsang P."/>
            <person name="Barry A."/>
            <person name="Bayul T."/>
            <person name="Berlin A."/>
            <person name="Bessette D."/>
            <person name="Bloom T."/>
            <person name="Blye J."/>
            <person name="Boguslavskiy L."/>
            <person name="Bonnet C."/>
            <person name="Boukhgalter B."/>
            <person name="Bourzgui I."/>
            <person name="Brown A."/>
            <person name="Cahill P."/>
            <person name="Channer S."/>
            <person name="Cheshatsang Y."/>
            <person name="Chuda L."/>
            <person name="Citroen M."/>
            <person name="Collymore A."/>
            <person name="Cooke P."/>
            <person name="Costello M."/>
            <person name="D'Aco K."/>
            <person name="Daza R."/>
            <person name="De Haan G."/>
            <person name="DeGray S."/>
            <person name="DeMaso C."/>
            <person name="Dhargay N."/>
            <person name="Dooley K."/>
            <person name="Dooley E."/>
            <person name="Doricent M."/>
            <person name="Dorje P."/>
            <person name="Dorjee K."/>
            <person name="Dupes A."/>
            <person name="Elong R."/>
            <person name="Falk J."/>
            <person name="Farina A."/>
            <person name="Faro S."/>
            <person name="Ferguson D."/>
            <person name="Fisher S."/>
            <person name="Foley C.D."/>
            <person name="Franke A."/>
            <person name="Friedrich D."/>
            <person name="Gadbois L."/>
            <person name="Gearin G."/>
            <person name="Gearin C.R."/>
            <person name="Giannoukos G."/>
            <person name="Goode T."/>
            <person name="Graham J."/>
            <person name="Grandbois E."/>
            <person name="Grewal S."/>
            <person name="Gyaltsen K."/>
            <person name="Hafez N."/>
            <person name="Hagos B."/>
            <person name="Hall J."/>
            <person name="Henson C."/>
            <person name="Hollinger A."/>
            <person name="Honan T."/>
            <person name="Huard M.D."/>
            <person name="Hughes L."/>
            <person name="Hurhula B."/>
            <person name="Husby M.E."/>
            <person name="Kamat A."/>
            <person name="Kanga B."/>
            <person name="Kashin S."/>
            <person name="Khazanovich D."/>
            <person name="Kisner P."/>
            <person name="Lance K."/>
            <person name="Lara M."/>
            <person name="Lee W."/>
            <person name="Lennon N."/>
            <person name="Letendre F."/>
            <person name="LeVine R."/>
            <person name="Lipovsky A."/>
            <person name="Liu X."/>
            <person name="Liu J."/>
            <person name="Liu S."/>
            <person name="Lokyitsang T."/>
            <person name="Lokyitsang Y."/>
            <person name="Lubonja R."/>
            <person name="Lui A."/>
            <person name="MacDonald P."/>
            <person name="Magnisalis V."/>
            <person name="Maru K."/>
            <person name="Matthews C."/>
            <person name="McCusker W."/>
            <person name="McDonough S."/>
            <person name="Mehta T."/>
            <person name="Meldrim J."/>
            <person name="Meneus L."/>
            <person name="Mihai O."/>
            <person name="Mihalev A."/>
            <person name="Mihova T."/>
            <person name="Mittelman R."/>
            <person name="Mlenga V."/>
            <person name="Montmayeur A."/>
            <person name="Mulrain L."/>
            <person name="Navidi A."/>
            <person name="Naylor J."/>
            <person name="Negash T."/>
            <person name="Nguyen T."/>
            <person name="Nguyen N."/>
            <person name="Nicol R."/>
            <person name="Norbu C."/>
            <person name="Norbu N."/>
            <person name="Novod N."/>
            <person name="O'Neill B."/>
            <person name="Osman S."/>
            <person name="Markiewicz E."/>
            <person name="Oyono O.L."/>
            <person name="Patti C."/>
            <person name="Phunkhang P."/>
            <person name="Pierre F."/>
            <person name="Priest M."/>
            <person name="Raghuraman S."/>
            <person name="Rege F."/>
            <person name="Reyes R."/>
            <person name="Rise C."/>
            <person name="Rogov P."/>
            <person name="Ross K."/>
            <person name="Ryan E."/>
            <person name="Settipalli S."/>
            <person name="Shea T."/>
            <person name="Sherpa N."/>
            <person name="Shi L."/>
            <person name="Shih D."/>
            <person name="Sparrow T."/>
            <person name="Spaulding J."/>
            <person name="Stalker J."/>
            <person name="Stange-Thomann N."/>
            <person name="Stavropoulos S."/>
            <person name="Stone C."/>
            <person name="Strader C."/>
            <person name="Tesfaye S."/>
            <person name="Thomson T."/>
            <person name="Thoulutsang Y."/>
            <person name="Thoulutsang D."/>
            <person name="Topham K."/>
            <person name="Topping I."/>
            <person name="Tsamla T."/>
            <person name="Vassiliev H."/>
            <person name="Vo A."/>
            <person name="Wangchuk T."/>
            <person name="Wangdi T."/>
            <person name="Weiand M."/>
            <person name="Wilkinson J."/>
            <person name="Wilson A."/>
            <person name="Yadav S."/>
            <person name="Young G."/>
            <person name="Yu Q."/>
            <person name="Zembek L."/>
            <person name="Zhong D."/>
            <person name="Zimmer A."/>
            <person name="Zwirko Z."/>
            <person name="Jaffe D.B."/>
            <person name="Alvarez P."/>
            <person name="Brockman W."/>
            <person name="Butler J."/>
            <person name="Chin C."/>
            <person name="Gnerre S."/>
            <person name="Grabherr M."/>
            <person name="Kleber M."/>
            <person name="Mauceli E."/>
            <person name="MacCallum I."/>
        </authorList>
    </citation>
    <scope>NUCLEOTIDE SEQUENCE [LARGE SCALE GENOMIC DNA]</scope>
    <source>
        <strain evidence="4">Tucson 15010-1051.87</strain>
    </source>
</reference>
<feature type="transmembrane region" description="Helical" evidence="2">
    <location>
        <begin position="221"/>
        <end position="242"/>
    </location>
</feature>
<dbReference type="Proteomes" id="UP000008792">
    <property type="component" value="Unassembled WGS sequence"/>
</dbReference>
<organism evidence="3 4">
    <name type="scientific">Drosophila virilis</name>
    <name type="common">Fruit fly</name>
    <dbReference type="NCBI Taxonomy" id="7244"/>
    <lineage>
        <taxon>Eukaryota</taxon>
        <taxon>Metazoa</taxon>
        <taxon>Ecdysozoa</taxon>
        <taxon>Arthropoda</taxon>
        <taxon>Hexapoda</taxon>
        <taxon>Insecta</taxon>
        <taxon>Pterygota</taxon>
        <taxon>Neoptera</taxon>
        <taxon>Endopterygota</taxon>
        <taxon>Diptera</taxon>
        <taxon>Brachycera</taxon>
        <taxon>Muscomorpha</taxon>
        <taxon>Ephydroidea</taxon>
        <taxon>Drosophilidae</taxon>
        <taxon>Drosophila</taxon>
    </lineage>
</organism>
<keyword evidence="2" id="KW-0472">Membrane</keyword>
<protein>
    <submittedName>
        <fullName evidence="3">Uncharacterized protein</fullName>
    </submittedName>
</protein>
<dbReference type="AlphaFoldDB" id="A0A0Q9VY64"/>
<evidence type="ECO:0000313" key="4">
    <source>
        <dbReference type="Proteomes" id="UP000008792"/>
    </source>
</evidence>
<feature type="region of interest" description="Disordered" evidence="1">
    <location>
        <begin position="1"/>
        <end position="101"/>
    </location>
</feature>
<name>A0A0Q9VY64_DROVI</name>
<sequence length="247" mass="26487">MERRRSSSSSSNSSNKNVNGNRIPGTPAAHGFCSLSCQRSTRNADDDDDDNDVNVGNRAASDKPAKQASSSSSSDGSSSQRATGIASDNHNDNVTPIPINGDGRRVVVVGHRDLALQAKPEADGTEPEHTAWTSKHKRMLDSVSISNDDDVAHGQVPLRQGQGKGGAVGRGLYWVEENAAAGNERNNVWLGLGIGIGLVVVVIASACTIKWGQQQLASDEAYFTFGFVFNLTFLYIYIYIFWSAKQS</sequence>
<evidence type="ECO:0000256" key="2">
    <source>
        <dbReference type="SAM" id="Phobius"/>
    </source>
</evidence>
<feature type="compositionally biased region" description="Low complexity" evidence="1">
    <location>
        <begin position="66"/>
        <end position="80"/>
    </location>
</feature>
<feature type="transmembrane region" description="Helical" evidence="2">
    <location>
        <begin position="188"/>
        <end position="209"/>
    </location>
</feature>
<keyword evidence="4" id="KW-1185">Reference proteome</keyword>
<keyword evidence="2" id="KW-1133">Transmembrane helix</keyword>
<evidence type="ECO:0000313" key="3">
    <source>
        <dbReference type="EMBL" id="KRF77756.1"/>
    </source>
</evidence>
<proteinExistence type="predicted"/>
<evidence type="ECO:0000256" key="1">
    <source>
        <dbReference type="SAM" id="MobiDB-lite"/>
    </source>
</evidence>
<gene>
    <name evidence="3" type="primary">Dvir\GJ25894</name>
    <name evidence="3" type="ORF">Dvir_GJ25894</name>
</gene>